<evidence type="ECO:0000313" key="1">
    <source>
        <dbReference type="EMBL" id="PUU76308.1"/>
    </source>
</evidence>
<reference evidence="1 2" key="1">
    <citation type="submission" date="2017-04" db="EMBL/GenBank/DDBJ databases">
        <title>Draft genome sequence of Tuber borchii Vittad., a whitish edible truffle.</title>
        <authorList>
            <consortium name="DOE Joint Genome Institute"/>
            <person name="Murat C."/>
            <person name="Kuo A."/>
            <person name="Barry K.W."/>
            <person name="Clum A."/>
            <person name="Dockter R.B."/>
            <person name="Fauchery L."/>
            <person name="Iotti M."/>
            <person name="Kohler A."/>
            <person name="Labutti K."/>
            <person name="Lindquist E.A."/>
            <person name="Lipzen A."/>
            <person name="Ohm R.A."/>
            <person name="Wang M."/>
            <person name="Grigoriev I.V."/>
            <person name="Zambonelli A."/>
            <person name="Martin F.M."/>
        </authorList>
    </citation>
    <scope>NUCLEOTIDE SEQUENCE [LARGE SCALE GENOMIC DNA]</scope>
    <source>
        <strain evidence="1 2">Tbo3840</strain>
    </source>
</reference>
<accession>A0A2T6ZLE2</accession>
<dbReference type="Proteomes" id="UP000244722">
    <property type="component" value="Unassembled WGS sequence"/>
</dbReference>
<dbReference type="AlphaFoldDB" id="A0A2T6ZLE2"/>
<dbReference type="EMBL" id="NESQ01000192">
    <property type="protein sequence ID" value="PUU76308.1"/>
    <property type="molecule type" value="Genomic_DNA"/>
</dbReference>
<dbReference type="SUPFAM" id="SSF52047">
    <property type="entry name" value="RNI-like"/>
    <property type="match status" value="1"/>
</dbReference>
<proteinExistence type="predicted"/>
<comment type="caution">
    <text evidence="1">The sequence shown here is derived from an EMBL/GenBank/DDBJ whole genome shotgun (WGS) entry which is preliminary data.</text>
</comment>
<organism evidence="1 2">
    <name type="scientific">Tuber borchii</name>
    <name type="common">White truffle</name>
    <dbReference type="NCBI Taxonomy" id="42251"/>
    <lineage>
        <taxon>Eukaryota</taxon>
        <taxon>Fungi</taxon>
        <taxon>Dikarya</taxon>
        <taxon>Ascomycota</taxon>
        <taxon>Pezizomycotina</taxon>
        <taxon>Pezizomycetes</taxon>
        <taxon>Pezizales</taxon>
        <taxon>Tuberaceae</taxon>
        <taxon>Tuber</taxon>
    </lineage>
</organism>
<evidence type="ECO:0008006" key="3">
    <source>
        <dbReference type="Google" id="ProtNLM"/>
    </source>
</evidence>
<dbReference type="InterPro" id="IPR032675">
    <property type="entry name" value="LRR_dom_sf"/>
</dbReference>
<protein>
    <recommendedName>
        <fullName evidence="3">F-box domain-containing protein</fullName>
    </recommendedName>
</protein>
<name>A0A2T6ZLE2_TUBBO</name>
<evidence type="ECO:0000313" key="2">
    <source>
        <dbReference type="Proteomes" id="UP000244722"/>
    </source>
</evidence>
<dbReference type="OrthoDB" id="2305901at2759"/>
<keyword evidence="2" id="KW-1185">Reference proteome</keyword>
<sequence length="382" mass="42228">MEPTEVLPLLNLSEADLVTAAAEIQCLDLASLECKHHALFRNVPLPNLRSVTIDSSEDNSSGRLLEPYLQPGLRVFEFFGGVLDDEFLSDLAEKCPLLQEILIDNPRDVVTPAGFLRFLEGARELKRVVLMYGMERLITKEVFCELSSRQGLEILGIGGVVTEDFVVSARAHTNGQDLFPGLVGLTCTASAAGMLLLSRDLRNLARAEIILVDPAQNFLEKLSEACPELEHLCVTYTSTPSHIEIPPGELLAIPRNLQNLTHLTVTGKITSPSLQDEHITTFAQEFSEMVTVLRLGFRETGLTEKSLVNLGQRLGNALVEFELVGRFEIAGLGSVVLFPVLKELALREAVDWKERGQPEEFVKGWAPEVEDAQFWTGFGDFE</sequence>
<dbReference type="Gene3D" id="3.80.10.10">
    <property type="entry name" value="Ribonuclease Inhibitor"/>
    <property type="match status" value="1"/>
</dbReference>
<gene>
    <name evidence="1" type="ORF">B9Z19DRAFT_258745</name>
</gene>